<dbReference type="AlphaFoldDB" id="A0A7M5XKR9"/>
<sequence length="307" mass="36351">MSLRKGVLLRSHRKSISEMDMKTRNANTLDGTYTKEKKETKKIIEKDEASPQKQSKHNKSKTKSKETKKQHHQQQQQQQNNRETSIPIAQSTLIHTPVATAKEKKLSISMIDESGIDFLKNENQNEKTLIEMALEDGDDEKQEKPTDEKNRNKENKMPVSSQENIDSLMEYKYKVERLCGILGQFQEQHHEVVNNYQKVIKENKESREKLNLTLFELESDKYLLQQNVQELTEENLKKSTEIESLKQRIEELEKERAEHMEKEQQRECEETERLKALELEREKEELERKEKEEKEEKEKAQRNITGL</sequence>
<feature type="region of interest" description="Disordered" evidence="1">
    <location>
        <begin position="133"/>
        <end position="163"/>
    </location>
</feature>
<organism evidence="2 3">
    <name type="scientific">Clytia hemisphaerica</name>
    <dbReference type="NCBI Taxonomy" id="252671"/>
    <lineage>
        <taxon>Eukaryota</taxon>
        <taxon>Metazoa</taxon>
        <taxon>Cnidaria</taxon>
        <taxon>Hydrozoa</taxon>
        <taxon>Hydroidolina</taxon>
        <taxon>Leptothecata</taxon>
        <taxon>Obeliida</taxon>
        <taxon>Clytiidae</taxon>
        <taxon>Clytia</taxon>
    </lineage>
</organism>
<evidence type="ECO:0000256" key="1">
    <source>
        <dbReference type="SAM" id="MobiDB-lite"/>
    </source>
</evidence>
<feature type="compositionally biased region" description="Basic and acidic residues" evidence="1">
    <location>
        <begin position="281"/>
        <end position="301"/>
    </location>
</feature>
<feature type="compositionally biased region" description="Basic and acidic residues" evidence="1">
    <location>
        <begin position="33"/>
        <end position="50"/>
    </location>
</feature>
<feature type="region of interest" description="Disordered" evidence="1">
    <location>
        <begin position="1"/>
        <end position="83"/>
    </location>
</feature>
<dbReference type="EnsemblMetazoa" id="CLYHEMT025378.1">
    <property type="protein sequence ID" value="CLYHEMP025378.1"/>
    <property type="gene ID" value="CLYHEMG025378"/>
</dbReference>
<keyword evidence="3" id="KW-1185">Reference proteome</keyword>
<name>A0A7M5XKR9_9CNID</name>
<dbReference type="RefSeq" id="XP_066918827.1">
    <property type="nucleotide sequence ID" value="XM_067062726.1"/>
</dbReference>
<dbReference type="Proteomes" id="UP000594262">
    <property type="component" value="Unplaced"/>
</dbReference>
<dbReference type="GeneID" id="136806162"/>
<proteinExistence type="predicted"/>
<evidence type="ECO:0000313" key="3">
    <source>
        <dbReference type="Proteomes" id="UP000594262"/>
    </source>
</evidence>
<feature type="compositionally biased region" description="Basic and acidic residues" evidence="1">
    <location>
        <begin position="141"/>
        <end position="156"/>
    </location>
</feature>
<evidence type="ECO:0000313" key="2">
    <source>
        <dbReference type="EnsemblMetazoa" id="CLYHEMP025378.1"/>
    </source>
</evidence>
<accession>A0A7M5XKR9</accession>
<feature type="region of interest" description="Disordered" evidence="1">
    <location>
        <begin position="281"/>
        <end position="307"/>
    </location>
</feature>
<reference evidence="2" key="1">
    <citation type="submission" date="2021-01" db="UniProtKB">
        <authorList>
            <consortium name="EnsemblMetazoa"/>
        </authorList>
    </citation>
    <scope>IDENTIFICATION</scope>
</reference>
<feature type="compositionally biased region" description="Basic residues" evidence="1">
    <location>
        <begin position="54"/>
        <end position="72"/>
    </location>
</feature>
<protein>
    <submittedName>
        <fullName evidence="2">Uncharacterized protein</fullName>
    </submittedName>
</protein>